<dbReference type="InterPro" id="IPR029498">
    <property type="entry name" value="HeLo_dom"/>
</dbReference>
<dbReference type="InterPro" id="IPR056693">
    <property type="entry name" value="DUF7791"/>
</dbReference>
<dbReference type="InterPro" id="IPR056884">
    <property type="entry name" value="NPHP3-like_N"/>
</dbReference>
<feature type="compositionally biased region" description="Polar residues" evidence="2">
    <location>
        <begin position="109"/>
        <end position="122"/>
    </location>
</feature>
<evidence type="ECO:0000259" key="4">
    <source>
        <dbReference type="Pfam" id="PF24883"/>
    </source>
</evidence>
<evidence type="ECO:0000256" key="1">
    <source>
        <dbReference type="ARBA" id="ARBA00022737"/>
    </source>
</evidence>
<organism evidence="6 7">
    <name type="scientific">Bombardia bombarda</name>
    <dbReference type="NCBI Taxonomy" id="252184"/>
    <lineage>
        <taxon>Eukaryota</taxon>
        <taxon>Fungi</taxon>
        <taxon>Dikarya</taxon>
        <taxon>Ascomycota</taxon>
        <taxon>Pezizomycotina</taxon>
        <taxon>Sordariomycetes</taxon>
        <taxon>Sordariomycetidae</taxon>
        <taxon>Sordariales</taxon>
        <taxon>Lasiosphaeriaceae</taxon>
        <taxon>Bombardia</taxon>
    </lineage>
</organism>
<dbReference type="EMBL" id="JAULSR010000002">
    <property type="protein sequence ID" value="KAK0629584.1"/>
    <property type="molecule type" value="Genomic_DNA"/>
</dbReference>
<dbReference type="InterPro" id="IPR027417">
    <property type="entry name" value="P-loop_NTPase"/>
</dbReference>
<dbReference type="Proteomes" id="UP001174934">
    <property type="component" value="Unassembled WGS sequence"/>
</dbReference>
<comment type="caution">
    <text evidence="6">The sequence shown here is derived from an EMBL/GenBank/DDBJ whole genome shotgun (WGS) entry which is preliminary data.</text>
</comment>
<dbReference type="Pfam" id="PF14479">
    <property type="entry name" value="HeLo"/>
    <property type="match status" value="1"/>
</dbReference>
<feature type="domain" description="Prion-inhibition and propagation HeLo" evidence="3">
    <location>
        <begin position="6"/>
        <end position="230"/>
    </location>
</feature>
<name>A0AA40C9I7_9PEZI</name>
<keyword evidence="6" id="KW-0640">Prion</keyword>
<accession>A0AA40C9I7</accession>
<dbReference type="Gene3D" id="1.20.120.1020">
    <property type="entry name" value="Prion-inhibition and propagation, HeLo domain"/>
    <property type="match status" value="1"/>
</dbReference>
<protein>
    <submittedName>
        <fullName evidence="6">Prion-inhibition and propagation-domain-containing protein</fullName>
    </submittedName>
</protein>
<evidence type="ECO:0000313" key="6">
    <source>
        <dbReference type="EMBL" id="KAK0629584.1"/>
    </source>
</evidence>
<dbReference type="Pfam" id="PF25053">
    <property type="entry name" value="DUF7791"/>
    <property type="match status" value="1"/>
</dbReference>
<keyword evidence="7" id="KW-1185">Reference proteome</keyword>
<dbReference type="PANTHER" id="PTHR10039:SF5">
    <property type="entry name" value="NACHT DOMAIN-CONTAINING PROTEIN"/>
    <property type="match status" value="1"/>
</dbReference>
<keyword evidence="1" id="KW-0677">Repeat</keyword>
<keyword evidence="6" id="KW-0034">Amyloid</keyword>
<feature type="domain" description="Nephrocystin 3-like N-terminal" evidence="4">
    <location>
        <begin position="299"/>
        <end position="471"/>
    </location>
</feature>
<dbReference type="SUPFAM" id="SSF52540">
    <property type="entry name" value="P-loop containing nucleoside triphosphate hydrolases"/>
    <property type="match status" value="1"/>
</dbReference>
<evidence type="ECO:0000259" key="3">
    <source>
        <dbReference type="Pfam" id="PF14479"/>
    </source>
</evidence>
<dbReference type="Gene3D" id="3.40.50.300">
    <property type="entry name" value="P-loop containing nucleotide triphosphate hydrolases"/>
    <property type="match status" value="1"/>
</dbReference>
<evidence type="ECO:0000256" key="2">
    <source>
        <dbReference type="SAM" id="MobiDB-lite"/>
    </source>
</evidence>
<feature type="domain" description="DUF7791" evidence="5">
    <location>
        <begin position="580"/>
        <end position="730"/>
    </location>
</feature>
<proteinExistence type="predicted"/>
<evidence type="ECO:0000259" key="5">
    <source>
        <dbReference type="Pfam" id="PF25053"/>
    </source>
</evidence>
<evidence type="ECO:0000313" key="7">
    <source>
        <dbReference type="Proteomes" id="UP001174934"/>
    </source>
</evidence>
<dbReference type="PANTHER" id="PTHR10039">
    <property type="entry name" value="AMELOGENIN"/>
    <property type="match status" value="1"/>
</dbReference>
<reference evidence="6" key="1">
    <citation type="submission" date="2023-06" db="EMBL/GenBank/DDBJ databases">
        <title>Genome-scale phylogeny and comparative genomics of the fungal order Sordariales.</title>
        <authorList>
            <consortium name="Lawrence Berkeley National Laboratory"/>
            <person name="Hensen N."/>
            <person name="Bonometti L."/>
            <person name="Westerberg I."/>
            <person name="Brannstrom I.O."/>
            <person name="Guillou S."/>
            <person name="Cros-Aarteil S."/>
            <person name="Calhoun S."/>
            <person name="Haridas S."/>
            <person name="Kuo A."/>
            <person name="Mondo S."/>
            <person name="Pangilinan J."/>
            <person name="Riley R."/>
            <person name="LaButti K."/>
            <person name="Andreopoulos B."/>
            <person name="Lipzen A."/>
            <person name="Chen C."/>
            <person name="Yanf M."/>
            <person name="Daum C."/>
            <person name="Ng V."/>
            <person name="Clum A."/>
            <person name="Steindorff A."/>
            <person name="Ohm R."/>
            <person name="Martin F."/>
            <person name="Silar P."/>
            <person name="Natvig D."/>
            <person name="Lalanne C."/>
            <person name="Gautier V."/>
            <person name="Ament-velasquez S.L."/>
            <person name="Kruys A."/>
            <person name="Hutchinson M.I."/>
            <person name="Powell A.J."/>
            <person name="Barry K."/>
            <person name="Miller A.N."/>
            <person name="Grigoriev I.V."/>
            <person name="Debuchy R."/>
            <person name="Gladieux P."/>
            <person name="Thoren M.H."/>
            <person name="Johannesson H."/>
        </authorList>
    </citation>
    <scope>NUCLEOTIDE SEQUENCE</scope>
    <source>
        <strain evidence="6">SMH3391-2</strain>
    </source>
</reference>
<dbReference type="InterPro" id="IPR038305">
    <property type="entry name" value="HeLo_sf"/>
</dbReference>
<dbReference type="AlphaFoldDB" id="A0AA40C9I7"/>
<dbReference type="Pfam" id="PF24883">
    <property type="entry name" value="NPHP3_N"/>
    <property type="match status" value="1"/>
</dbReference>
<feature type="region of interest" description="Disordered" evidence="2">
    <location>
        <begin position="104"/>
        <end position="126"/>
    </location>
</feature>
<gene>
    <name evidence="6" type="ORF">B0T17DRAFT_597929</name>
</gene>
<sequence>MAEIAGLALGVVGLAGLIGAFKDTIDLFGMVADSRHLGRQYEILDTKFDIEKMLLLQWADRVRLLNPDYDKRLDDIDTRNLVTRILSSVRSLMTDTGNLQERYGLCPEQPNSLRRPSNTQGHPSDAAIASSTSIFQATDRISHQRMERFISDFQALCMRNDIRGKALPIHRRARWVIRDRNKFEVLVGDLGHFVTKLSELVPATTDSTSATALACADLADIKEDIAHLKLVLESSSGRRPAIANSTQEAILQARRRLILNTLWFRRIDDRRESIEDAHKKTLHWALNPPDSAESYQWHDLSAWLREGSGLYWVSGKAGSGKSTLMKYLYQRPHTGELLWEWAHGPYVICNYFFSNLGSKEQNTQEGLSRTLLYQILSNTPSLIEDALPHMWKEVLDTEPGEIGSGTQIIRLPSVAETRHAFEIIVQRSSHLPRLCFFIDGLDEFVGDCMAGISLLLDLAKHEHIKIVVSSRPEPAYVAAFDKLPHLRLQDLTHGDIQSYVEDVVGGHPSLKTHMTRSPEKVASLLTEIAEKSSGVFLWVKLACRSILDGFADYDHLSELASRIELLPPELEDMFAYMLRKIPKRHRQQAAAMLRTCYCHYESRGSSTGGHGLLALGLALVDDYSSNPVSFNRLTNRERAELCLEVEGRLRSRCGGLLELSTKVGKFSYIGLWQRDDEENKKVLYPLANARVVFMHRTVFEFLANEHVWAELPCLSTGRKFRAQTALSLYCMHIAMQLIYLKDYEKALDFFRRSCWWGSKAVSHQARDHIIIFDHVQPFLDAWPENKISNNLVGISNIIMHERAQKCCSLSLLVAVEAGATIYVKTHPDFPKLAHEGGTHSVGLSHILCHALRPDIMLDSRAAVEIDASERFLYSAEMVRLLITQGSDPNRVVVTVMGKETTPWSIWLDQIKLLEDLTRIDFSSSNFNNLLEITELLLERGADIQPVNFGSDGVKSLMKKAFIELCRRHDILIDQVLKKNPTWEVRSISNR</sequence>